<evidence type="ECO:0000256" key="1">
    <source>
        <dbReference type="ARBA" id="ARBA00022574"/>
    </source>
</evidence>
<gene>
    <name evidence="6" type="ORF">DUNSADRAFT_12692</name>
</gene>
<feature type="compositionally biased region" description="Polar residues" evidence="4">
    <location>
        <begin position="1"/>
        <end position="34"/>
    </location>
</feature>
<feature type="region of interest" description="Disordered" evidence="4">
    <location>
        <begin position="1"/>
        <end position="65"/>
    </location>
</feature>
<dbReference type="InterPro" id="IPR011992">
    <property type="entry name" value="EF-hand-dom_pair"/>
</dbReference>
<keyword evidence="2" id="KW-0677">Repeat</keyword>
<sequence length="556" mass="60676">MRPSSASTQKRPSSGITSRRTPEGQSSSPGSRPTSARPVPEPESRKDLAAMRSTHHAADDGSAGGFSEAHLATLEDAIKDTVRSKRSASDDSERMIMKIFKQVDDGDGDVDVGEFCAVCAQVGLKVSQAEAQALFERYGFDTVLPLKLFIDKLVKQPNRQLGSQMAVRKSAFQVGERADFSGKITYPKCRKAVYTPSDWDPALAERSAELPDAGLVLQYIYGYQGKENTAQNIFYTAENKLVYYVAGVGVVYNRPPDNSQAFFLGHSDDVLSLALCPAPVEFDHEVYPARTLVATGQITSSEAGPYICIWDSRAHEYAPDCPPAMPELVRLRFDKDVRGFTALAFSPSGKHLVAVALDNYHTVSVFDWRNKKEVSSGRGQTGDPPQVFGVEWNPHENDDDIPSAFLTFGRKNIKMWTCEDPKSGWKARQLSFGKQPMQTVTSAQWLSPREGTRECLIAAGMADGSIYIFKGGAAAKAILAHGRGPQININGLPGYHGVRGLRLCKNNSMLISGGADGTVLQWDASDGRLEEGRFVADPVKIRSPFGPADKFAPCIR</sequence>
<reference evidence="6" key="1">
    <citation type="submission" date="2017-08" db="EMBL/GenBank/DDBJ databases">
        <authorList>
            <person name="Polle J.E."/>
            <person name="Barry K."/>
            <person name="Cushman J."/>
            <person name="Schmutz J."/>
            <person name="Tran D."/>
            <person name="Hathwaick L.T."/>
            <person name="Yim W.C."/>
            <person name="Jenkins J."/>
            <person name="Mckie-Krisberg Z.M."/>
            <person name="Prochnik S."/>
            <person name="Lindquist E."/>
            <person name="Dockter R.B."/>
            <person name="Adam C."/>
            <person name="Molina H."/>
            <person name="Bunkerborg J."/>
            <person name="Jin E."/>
            <person name="Buchheim M."/>
            <person name="Magnuson J."/>
        </authorList>
    </citation>
    <scope>NUCLEOTIDE SEQUENCE</scope>
    <source>
        <strain evidence="6">CCAP 19/18</strain>
    </source>
</reference>
<dbReference type="InterPro" id="IPR036322">
    <property type="entry name" value="WD40_repeat_dom_sf"/>
</dbReference>
<dbReference type="InterPro" id="IPR055439">
    <property type="entry name" value="Beta-prop_EML_1st"/>
</dbReference>
<dbReference type="Gene3D" id="1.10.238.10">
    <property type="entry name" value="EF-hand"/>
    <property type="match status" value="1"/>
</dbReference>
<feature type="domain" description="EF-hand" evidence="5">
    <location>
        <begin position="91"/>
        <end position="125"/>
    </location>
</feature>
<dbReference type="InterPro" id="IPR015943">
    <property type="entry name" value="WD40/YVTN_repeat-like_dom_sf"/>
</dbReference>
<dbReference type="PANTHER" id="PTHR13720">
    <property type="entry name" value="WD-40 REPEAT PROTEIN"/>
    <property type="match status" value="1"/>
</dbReference>
<dbReference type="EMBL" id="MU069926">
    <property type="protein sequence ID" value="KAF5831718.1"/>
    <property type="molecule type" value="Genomic_DNA"/>
</dbReference>
<evidence type="ECO:0000259" key="5">
    <source>
        <dbReference type="PROSITE" id="PS50222"/>
    </source>
</evidence>
<dbReference type="SUPFAM" id="SSF50978">
    <property type="entry name" value="WD40 repeat-like"/>
    <property type="match status" value="1"/>
</dbReference>
<keyword evidence="1 3" id="KW-0853">WD repeat</keyword>
<keyword evidence="7" id="KW-1185">Reference proteome</keyword>
<accession>A0ABQ7GAT3</accession>
<dbReference type="Gene3D" id="2.130.10.10">
    <property type="entry name" value="YVTN repeat-like/Quinoprotein amine dehydrogenase"/>
    <property type="match status" value="2"/>
</dbReference>
<dbReference type="InterPro" id="IPR050630">
    <property type="entry name" value="WD_repeat_EMAP"/>
</dbReference>
<comment type="caution">
    <text evidence="6">The sequence shown here is derived from an EMBL/GenBank/DDBJ whole genome shotgun (WGS) entry which is preliminary data.</text>
</comment>
<organism evidence="6 7">
    <name type="scientific">Dunaliella salina</name>
    <name type="common">Green alga</name>
    <name type="synonym">Protococcus salinus</name>
    <dbReference type="NCBI Taxonomy" id="3046"/>
    <lineage>
        <taxon>Eukaryota</taxon>
        <taxon>Viridiplantae</taxon>
        <taxon>Chlorophyta</taxon>
        <taxon>core chlorophytes</taxon>
        <taxon>Chlorophyceae</taxon>
        <taxon>CS clade</taxon>
        <taxon>Chlamydomonadales</taxon>
        <taxon>Dunaliellaceae</taxon>
        <taxon>Dunaliella</taxon>
    </lineage>
</organism>
<evidence type="ECO:0000313" key="7">
    <source>
        <dbReference type="Proteomes" id="UP000815325"/>
    </source>
</evidence>
<name>A0ABQ7GAT3_DUNSA</name>
<feature type="compositionally biased region" description="Basic and acidic residues" evidence="4">
    <location>
        <begin position="40"/>
        <end position="49"/>
    </location>
</feature>
<dbReference type="Pfam" id="PF03451">
    <property type="entry name" value="HELP"/>
    <property type="match status" value="1"/>
</dbReference>
<dbReference type="InterPro" id="IPR002048">
    <property type="entry name" value="EF_hand_dom"/>
</dbReference>
<protein>
    <submittedName>
        <fullName evidence="6">WD40-repeat-containing domain protein</fullName>
    </submittedName>
</protein>
<dbReference type="Pfam" id="PF23409">
    <property type="entry name" value="Beta-prop_EML"/>
    <property type="match status" value="1"/>
</dbReference>
<dbReference type="InterPro" id="IPR005108">
    <property type="entry name" value="HELP"/>
</dbReference>
<dbReference type="PROSITE" id="PS50222">
    <property type="entry name" value="EF_HAND_2"/>
    <property type="match status" value="1"/>
</dbReference>
<dbReference type="PROSITE" id="PS50082">
    <property type="entry name" value="WD_REPEATS_2"/>
    <property type="match status" value="1"/>
</dbReference>
<evidence type="ECO:0000256" key="3">
    <source>
        <dbReference type="PROSITE-ProRule" id="PRU00221"/>
    </source>
</evidence>
<proteinExistence type="predicted"/>
<dbReference type="SMART" id="SM00320">
    <property type="entry name" value="WD40"/>
    <property type="match status" value="4"/>
</dbReference>
<dbReference type="Proteomes" id="UP000815325">
    <property type="component" value="Unassembled WGS sequence"/>
</dbReference>
<evidence type="ECO:0000256" key="2">
    <source>
        <dbReference type="ARBA" id="ARBA00022737"/>
    </source>
</evidence>
<dbReference type="SUPFAM" id="SSF47473">
    <property type="entry name" value="EF-hand"/>
    <property type="match status" value="1"/>
</dbReference>
<dbReference type="PANTHER" id="PTHR13720:SF33">
    <property type="entry name" value="HELP DOMAIN-CONTAINING PROTEIN"/>
    <property type="match status" value="1"/>
</dbReference>
<evidence type="ECO:0000313" key="6">
    <source>
        <dbReference type="EMBL" id="KAF5831718.1"/>
    </source>
</evidence>
<evidence type="ECO:0000256" key="4">
    <source>
        <dbReference type="SAM" id="MobiDB-lite"/>
    </source>
</evidence>
<dbReference type="InterPro" id="IPR001680">
    <property type="entry name" value="WD40_rpt"/>
</dbReference>
<feature type="repeat" description="WD" evidence="3">
    <location>
        <begin position="498"/>
        <end position="532"/>
    </location>
</feature>